<gene>
    <name evidence="14" type="ORF">H8S40_02615</name>
</gene>
<evidence type="ECO:0000256" key="1">
    <source>
        <dbReference type="ARBA" id="ARBA00001946"/>
    </source>
</evidence>
<evidence type="ECO:0000256" key="11">
    <source>
        <dbReference type="ARBA" id="ARBA00023209"/>
    </source>
</evidence>
<evidence type="ECO:0000313" key="15">
    <source>
        <dbReference type="Proteomes" id="UP000631576"/>
    </source>
</evidence>
<dbReference type="InterPro" id="IPR050187">
    <property type="entry name" value="Lipid_Phosphate_FormReg"/>
</dbReference>
<dbReference type="NCBIfam" id="TIGR00147">
    <property type="entry name" value="YegS/Rv2252/BmrU family lipid kinase"/>
    <property type="match status" value="1"/>
</dbReference>
<evidence type="ECO:0000256" key="2">
    <source>
        <dbReference type="ARBA" id="ARBA00005983"/>
    </source>
</evidence>
<reference evidence="14 15" key="1">
    <citation type="submission" date="2020-08" db="EMBL/GenBank/DDBJ databases">
        <title>Genome public.</title>
        <authorList>
            <person name="Liu C."/>
            <person name="Sun Q."/>
        </authorList>
    </citation>
    <scope>NUCLEOTIDE SEQUENCE [LARGE SCALE GENOMIC DNA]</scope>
    <source>
        <strain evidence="14 15">NSJ-13</strain>
    </source>
</reference>
<evidence type="ECO:0000256" key="3">
    <source>
        <dbReference type="ARBA" id="ARBA00022516"/>
    </source>
</evidence>
<dbReference type="GO" id="GO:0016301">
    <property type="term" value="F:kinase activity"/>
    <property type="evidence" value="ECO:0007669"/>
    <property type="project" value="UniProtKB-KW"/>
</dbReference>
<dbReference type="InterPro" id="IPR045540">
    <property type="entry name" value="YegS/DAGK_C"/>
</dbReference>
<proteinExistence type="inferred from homology"/>
<keyword evidence="15" id="KW-1185">Reference proteome</keyword>
<evidence type="ECO:0000256" key="12">
    <source>
        <dbReference type="ARBA" id="ARBA00023264"/>
    </source>
</evidence>
<comment type="caution">
    <text evidence="14">The sequence shown here is derived from an EMBL/GenBank/DDBJ whole genome shotgun (WGS) entry which is preliminary data.</text>
</comment>
<dbReference type="SMART" id="SM00046">
    <property type="entry name" value="DAGKc"/>
    <property type="match status" value="1"/>
</dbReference>
<evidence type="ECO:0000256" key="10">
    <source>
        <dbReference type="ARBA" id="ARBA00023098"/>
    </source>
</evidence>
<dbReference type="PANTHER" id="PTHR12358:SF106">
    <property type="entry name" value="LIPID KINASE YEGS"/>
    <property type="match status" value="1"/>
</dbReference>
<keyword evidence="5" id="KW-0479">Metal-binding</keyword>
<keyword evidence="11" id="KW-0594">Phospholipid biosynthesis</keyword>
<dbReference type="InterPro" id="IPR005218">
    <property type="entry name" value="Diacylglycerol/lipid_kinase"/>
</dbReference>
<dbReference type="SUPFAM" id="SSF111331">
    <property type="entry name" value="NAD kinase/diacylglycerol kinase-like"/>
    <property type="match status" value="1"/>
</dbReference>
<dbReference type="EMBL" id="JACOPE010000001">
    <property type="protein sequence ID" value="MBC5682482.1"/>
    <property type="molecule type" value="Genomic_DNA"/>
</dbReference>
<dbReference type="PROSITE" id="PS50146">
    <property type="entry name" value="DAGK"/>
    <property type="match status" value="1"/>
</dbReference>
<accession>A0ABR7G4W7</accession>
<keyword evidence="9" id="KW-0460">Magnesium</keyword>
<evidence type="ECO:0000256" key="6">
    <source>
        <dbReference type="ARBA" id="ARBA00022741"/>
    </source>
</evidence>
<evidence type="ECO:0000256" key="4">
    <source>
        <dbReference type="ARBA" id="ARBA00022679"/>
    </source>
</evidence>
<dbReference type="InterPro" id="IPR001206">
    <property type="entry name" value="Diacylglycerol_kinase_cat_dom"/>
</dbReference>
<dbReference type="Pfam" id="PF19279">
    <property type="entry name" value="YegS_C"/>
    <property type="match status" value="1"/>
</dbReference>
<dbReference type="InterPro" id="IPR016064">
    <property type="entry name" value="NAD/diacylglycerol_kinase_sf"/>
</dbReference>
<evidence type="ECO:0000256" key="9">
    <source>
        <dbReference type="ARBA" id="ARBA00022842"/>
    </source>
</evidence>
<dbReference type="Pfam" id="PF00781">
    <property type="entry name" value="DAGK_cat"/>
    <property type="match status" value="1"/>
</dbReference>
<keyword evidence="6" id="KW-0547">Nucleotide-binding</keyword>
<evidence type="ECO:0000256" key="8">
    <source>
        <dbReference type="ARBA" id="ARBA00022840"/>
    </source>
</evidence>
<feature type="domain" description="DAGKc" evidence="13">
    <location>
        <begin position="1"/>
        <end position="130"/>
    </location>
</feature>
<comment type="cofactor">
    <cofactor evidence="1">
        <name>Mg(2+)</name>
        <dbReference type="ChEBI" id="CHEBI:18420"/>
    </cofactor>
</comment>
<keyword evidence="8" id="KW-0067">ATP-binding</keyword>
<dbReference type="CDD" id="cd03128">
    <property type="entry name" value="GAT_1"/>
    <property type="match status" value="1"/>
</dbReference>
<organism evidence="14 15">
    <name type="scientific">Ruminococcus hominis</name>
    <dbReference type="NCBI Taxonomy" id="2763065"/>
    <lineage>
        <taxon>Bacteria</taxon>
        <taxon>Bacillati</taxon>
        <taxon>Bacillota</taxon>
        <taxon>Clostridia</taxon>
        <taxon>Eubacteriales</taxon>
        <taxon>Oscillospiraceae</taxon>
        <taxon>Ruminococcus</taxon>
    </lineage>
</organism>
<keyword evidence="3" id="KW-0444">Lipid biosynthesis</keyword>
<evidence type="ECO:0000259" key="13">
    <source>
        <dbReference type="PROSITE" id="PS50146"/>
    </source>
</evidence>
<evidence type="ECO:0000256" key="5">
    <source>
        <dbReference type="ARBA" id="ARBA00022723"/>
    </source>
</evidence>
<dbReference type="RefSeq" id="WP_186864479.1">
    <property type="nucleotide sequence ID" value="NZ_JACOPE010000001.1"/>
</dbReference>
<dbReference type="Gene3D" id="3.40.50.10330">
    <property type="entry name" value="Probable inorganic polyphosphate/atp-NAD kinase, domain 1"/>
    <property type="match status" value="1"/>
</dbReference>
<keyword evidence="12" id="KW-1208">Phospholipid metabolism</keyword>
<dbReference type="PANTHER" id="PTHR12358">
    <property type="entry name" value="SPHINGOSINE KINASE"/>
    <property type="match status" value="1"/>
</dbReference>
<dbReference type="Gene3D" id="2.60.200.40">
    <property type="match status" value="1"/>
</dbReference>
<dbReference type="Proteomes" id="UP000631576">
    <property type="component" value="Unassembled WGS sequence"/>
</dbReference>
<sequence>MKKLLFIYNPNAGTGMLKPKLADVLDIFTKAGYEVTVYPTQRYHDGLAKTLSYTGDYDLVVCSGGDGTLDEVVTGMAQRDKKVPIGYIPAGTTNDFASSLHISKDMLGAADTAVNGVPFPCDIGHFNDDYFVYIAAFGLFTDVSYETDQNMKNVLGHLAYVLEGTKRIFNIPSYHIKVTHDGETIEDNFVYGMVTNSRSVGGFRSIIGRNVAFDDGVFEVTLIKTPKNPIELNEIVAALLVKQINSDHMYSFRSGHVKFESEEEIPWTLDGEYGGRHDEVIVENLKQELEIMVKPTSIGHLERKKELVRQEEESEEQS</sequence>
<dbReference type="InterPro" id="IPR017438">
    <property type="entry name" value="ATP-NAD_kinase_N"/>
</dbReference>
<keyword evidence="10" id="KW-0443">Lipid metabolism</keyword>
<name>A0ABR7G4W7_9FIRM</name>
<protein>
    <submittedName>
        <fullName evidence="14">YegS/Rv2252/BmrU family lipid kinase</fullName>
    </submittedName>
</protein>
<evidence type="ECO:0000256" key="7">
    <source>
        <dbReference type="ARBA" id="ARBA00022777"/>
    </source>
</evidence>
<evidence type="ECO:0000313" key="14">
    <source>
        <dbReference type="EMBL" id="MBC5682482.1"/>
    </source>
</evidence>
<keyword evidence="7 14" id="KW-0418">Kinase</keyword>
<keyword evidence="4" id="KW-0808">Transferase</keyword>
<comment type="similarity">
    <text evidence="2">Belongs to the diacylglycerol/lipid kinase family.</text>
</comment>